<organism evidence="5 6">
    <name type="scientific">Acrocarpospora phusangensis</name>
    <dbReference type="NCBI Taxonomy" id="1070424"/>
    <lineage>
        <taxon>Bacteria</taxon>
        <taxon>Bacillati</taxon>
        <taxon>Actinomycetota</taxon>
        <taxon>Actinomycetes</taxon>
        <taxon>Streptosporangiales</taxon>
        <taxon>Streptosporangiaceae</taxon>
        <taxon>Acrocarpospora</taxon>
    </lineage>
</organism>
<dbReference type="PROSITE" id="PS51257">
    <property type="entry name" value="PROKAR_LIPOPROTEIN"/>
    <property type="match status" value="1"/>
</dbReference>
<dbReference type="GO" id="GO:0015768">
    <property type="term" value="P:maltose transport"/>
    <property type="evidence" value="ECO:0007669"/>
    <property type="project" value="TreeGrafter"/>
</dbReference>
<dbReference type="EMBL" id="BOOA01000020">
    <property type="protein sequence ID" value="GIH24649.1"/>
    <property type="molecule type" value="Genomic_DNA"/>
</dbReference>
<evidence type="ECO:0000313" key="5">
    <source>
        <dbReference type="EMBL" id="GIH24649.1"/>
    </source>
</evidence>
<dbReference type="Gene3D" id="3.40.190.10">
    <property type="entry name" value="Periplasmic binding protein-like II"/>
    <property type="match status" value="1"/>
</dbReference>
<evidence type="ECO:0000256" key="3">
    <source>
        <dbReference type="ARBA" id="ARBA00022729"/>
    </source>
</evidence>
<dbReference type="GO" id="GO:0042956">
    <property type="term" value="P:maltodextrin transmembrane transport"/>
    <property type="evidence" value="ECO:0007669"/>
    <property type="project" value="TreeGrafter"/>
</dbReference>
<dbReference type="GO" id="GO:0055052">
    <property type="term" value="C:ATP-binding cassette (ABC) transporter complex, substrate-binding subunit-containing"/>
    <property type="evidence" value="ECO:0007669"/>
    <property type="project" value="TreeGrafter"/>
</dbReference>
<evidence type="ECO:0008006" key="7">
    <source>
        <dbReference type="Google" id="ProtNLM"/>
    </source>
</evidence>
<dbReference type="SUPFAM" id="SSF53850">
    <property type="entry name" value="Periplasmic binding protein-like II"/>
    <property type="match status" value="1"/>
</dbReference>
<evidence type="ECO:0000313" key="6">
    <source>
        <dbReference type="Proteomes" id="UP000640052"/>
    </source>
</evidence>
<proteinExistence type="inferred from homology"/>
<protein>
    <recommendedName>
        <fullName evidence="7">ABC transporter substrate-binding protein</fullName>
    </recommendedName>
</protein>
<dbReference type="Pfam" id="PF01547">
    <property type="entry name" value="SBP_bac_1"/>
    <property type="match status" value="1"/>
</dbReference>
<dbReference type="AlphaFoldDB" id="A0A919UK34"/>
<dbReference type="GO" id="GO:1901982">
    <property type="term" value="F:maltose binding"/>
    <property type="evidence" value="ECO:0007669"/>
    <property type="project" value="TreeGrafter"/>
</dbReference>
<dbReference type="PANTHER" id="PTHR30061">
    <property type="entry name" value="MALTOSE-BINDING PERIPLASMIC PROTEIN"/>
    <property type="match status" value="1"/>
</dbReference>
<keyword evidence="6" id="KW-1185">Reference proteome</keyword>
<dbReference type="Proteomes" id="UP000640052">
    <property type="component" value="Unassembled WGS sequence"/>
</dbReference>
<name>A0A919UK34_9ACTN</name>
<evidence type="ECO:0000256" key="1">
    <source>
        <dbReference type="ARBA" id="ARBA00008520"/>
    </source>
</evidence>
<evidence type="ECO:0000256" key="4">
    <source>
        <dbReference type="SAM" id="SignalP"/>
    </source>
</evidence>
<dbReference type="InterPro" id="IPR006059">
    <property type="entry name" value="SBP"/>
</dbReference>
<keyword evidence="3 4" id="KW-0732">Signal</keyword>
<comment type="caution">
    <text evidence="5">The sequence shown here is derived from an EMBL/GenBank/DDBJ whole genome shotgun (WGS) entry which is preliminary data.</text>
</comment>
<gene>
    <name evidence="5" type="ORF">Aph01nite_29590</name>
</gene>
<dbReference type="PANTHER" id="PTHR30061:SF50">
    <property type="entry name" value="MALTOSE_MALTODEXTRIN-BINDING PERIPLASMIC PROTEIN"/>
    <property type="match status" value="1"/>
</dbReference>
<feature type="chain" id="PRO_5038070470" description="ABC transporter substrate-binding protein" evidence="4">
    <location>
        <begin position="24"/>
        <end position="418"/>
    </location>
</feature>
<sequence>MKRSTLRKAVVLSAASAALLSAAACGSGFEEPNAAPSQAPASAGPADLQILIGSSGEAETKAVNDAAAAWATKTGNKATVTPAQDLAQQLGQAFAGDSPPDVFYVDASRFADYASVGALEPYGDKISNPTDFYQSLRDTFTYDGKYYCAPKDFSTLALVINSDLWAKAGLGDADVPTTWEQLTTVSEKLKAKDITPLALGDTRDRVGAFMVGAGGWILSPDGKTATADTPENLAALTYVKSLMQDKLAQTPKQLDSGWAGEAFGKGKAAMTVEGNWIKGALTNDFPDVKYSVHEMPAGPKGKGTLSFTNCWGISAKSKYKEQAVSFVEAMTTVDQQMAFAQAFGVMPSRQSAKDAYTAAFPADAPFVNGADYAHGPVNAPKMDSVLADFDTGIQQLGSTEPKALLERVQKNTTAALGN</sequence>
<accession>A0A919UK34</accession>
<evidence type="ECO:0000256" key="2">
    <source>
        <dbReference type="ARBA" id="ARBA00022448"/>
    </source>
</evidence>
<comment type="similarity">
    <text evidence="1">Belongs to the bacterial solute-binding protein 1 family.</text>
</comment>
<reference evidence="5" key="1">
    <citation type="submission" date="2021-01" db="EMBL/GenBank/DDBJ databases">
        <title>Whole genome shotgun sequence of Acrocarpospora phusangensis NBRC 108782.</title>
        <authorList>
            <person name="Komaki H."/>
            <person name="Tamura T."/>
        </authorList>
    </citation>
    <scope>NUCLEOTIDE SEQUENCE</scope>
    <source>
        <strain evidence="5">NBRC 108782</strain>
    </source>
</reference>
<keyword evidence="2" id="KW-0813">Transport</keyword>
<dbReference type="RefSeq" id="WP_204041392.1">
    <property type="nucleotide sequence ID" value="NZ_BOOA01000020.1"/>
</dbReference>
<feature type="signal peptide" evidence="4">
    <location>
        <begin position="1"/>
        <end position="23"/>
    </location>
</feature>